<reference evidence="1 2" key="1">
    <citation type="journal article" date="2024" name="Nat. Commun.">
        <title>Phylogenomics reveals the evolutionary origins of lichenization in chlorophyte algae.</title>
        <authorList>
            <person name="Puginier C."/>
            <person name="Libourel C."/>
            <person name="Otte J."/>
            <person name="Skaloud P."/>
            <person name="Haon M."/>
            <person name="Grisel S."/>
            <person name="Petersen M."/>
            <person name="Berrin J.G."/>
            <person name="Delaux P.M."/>
            <person name="Dal Grande F."/>
            <person name="Keller J."/>
        </authorList>
    </citation>
    <scope>NUCLEOTIDE SEQUENCE [LARGE SCALE GENOMIC DNA]</scope>
    <source>
        <strain evidence="1 2">SAG 2043</strain>
    </source>
</reference>
<organism evidence="1 2">
    <name type="scientific">[Myrmecia] bisecta</name>
    <dbReference type="NCBI Taxonomy" id="41462"/>
    <lineage>
        <taxon>Eukaryota</taxon>
        <taxon>Viridiplantae</taxon>
        <taxon>Chlorophyta</taxon>
        <taxon>core chlorophytes</taxon>
        <taxon>Trebouxiophyceae</taxon>
        <taxon>Trebouxiales</taxon>
        <taxon>Trebouxiaceae</taxon>
        <taxon>Myrmecia</taxon>
    </lineage>
</organism>
<protein>
    <submittedName>
        <fullName evidence="1">Uncharacterized protein</fullName>
    </submittedName>
</protein>
<dbReference type="EMBL" id="JALJOR010000002">
    <property type="protein sequence ID" value="KAK9823699.1"/>
    <property type="molecule type" value="Genomic_DNA"/>
</dbReference>
<name>A0AAW1QQG6_9CHLO</name>
<keyword evidence="2" id="KW-1185">Reference proteome</keyword>
<dbReference type="AlphaFoldDB" id="A0AAW1QQG6"/>
<dbReference type="PANTHER" id="PTHR35506:SF1">
    <property type="entry name" value="OS02G0135600 PROTEIN"/>
    <property type="match status" value="1"/>
</dbReference>
<dbReference type="Proteomes" id="UP001489004">
    <property type="component" value="Unassembled WGS sequence"/>
</dbReference>
<evidence type="ECO:0000313" key="2">
    <source>
        <dbReference type="Proteomes" id="UP001489004"/>
    </source>
</evidence>
<evidence type="ECO:0000313" key="1">
    <source>
        <dbReference type="EMBL" id="KAK9823699.1"/>
    </source>
</evidence>
<dbReference type="PANTHER" id="PTHR35506">
    <property type="entry name" value="OS02G0135600 PROTEIN"/>
    <property type="match status" value="1"/>
</dbReference>
<accession>A0AAW1QQG6</accession>
<gene>
    <name evidence="1" type="ORF">WJX72_004744</name>
</gene>
<proteinExistence type="predicted"/>
<comment type="caution">
    <text evidence="1">The sequence shown here is derived from an EMBL/GenBank/DDBJ whole genome shotgun (WGS) entry which is preliminary data.</text>
</comment>
<sequence length="297" mass="31133">MPRPKFKRVPCDCLDCREEGLQPINVEAAVAASSASARQDPPPKCLIVFADRFLQADSSTGNTSLSSAECPHLHGVARDGSSGLLALRQSAPGSQSEATLNTLSQLLEAEQATVNGGKPATLAERYKHLSATLLTNSPAARAWGSAAGFAQSCHLANLVPPSAEEDGPSEGLRLLPADAVASRAMQILGVGGAETAGQPCGSLPPPGGQVIAPSADDFPSIVRPKQSYQICGLDEVQVQQDRPLLTVQRLPGVIRRDHATKLGLQECLQHGGNQCILAERLLPELAYKLGRAPKYGA</sequence>